<sequence>MWVILFKFPNKNSGWFPMFPMAHSVYEKDILTHDETRCLQHLERNSLIGQLRSIHQYMKGRNSSQTIAKTTSELIPSFVFENNPYSLL</sequence>
<reference evidence="1" key="1">
    <citation type="submission" date="2004-12" db="EMBL/GenBank/DDBJ databases">
        <authorList>
            <person name="Town C.D."/>
        </authorList>
    </citation>
    <scope>NUCLEOTIDE SEQUENCE</scope>
</reference>
<name>A7UQT5_MEDTR</name>
<accession>A7UQT5</accession>
<proteinExistence type="predicted"/>
<protein>
    <submittedName>
        <fullName evidence="1">Uncharacterized protein</fullName>
    </submittedName>
</protein>
<dbReference type="AlphaFoldDB" id="A7UQT5"/>
<gene>
    <name evidence="1" type="ORF">MtrDRAFT_AC151524g3v2</name>
</gene>
<organism evidence="1">
    <name type="scientific">Medicago truncatula</name>
    <name type="common">Barrel medic</name>
    <name type="synonym">Medicago tribuloides</name>
    <dbReference type="NCBI Taxonomy" id="3880"/>
    <lineage>
        <taxon>Eukaryota</taxon>
        <taxon>Viridiplantae</taxon>
        <taxon>Streptophyta</taxon>
        <taxon>Embryophyta</taxon>
        <taxon>Tracheophyta</taxon>
        <taxon>Spermatophyta</taxon>
        <taxon>Magnoliopsida</taxon>
        <taxon>eudicotyledons</taxon>
        <taxon>Gunneridae</taxon>
        <taxon>Pentapetalae</taxon>
        <taxon>rosids</taxon>
        <taxon>fabids</taxon>
        <taxon>Fabales</taxon>
        <taxon>Fabaceae</taxon>
        <taxon>Papilionoideae</taxon>
        <taxon>50 kb inversion clade</taxon>
        <taxon>NPAAA clade</taxon>
        <taxon>Hologalegina</taxon>
        <taxon>IRL clade</taxon>
        <taxon>Trifolieae</taxon>
        <taxon>Medicago</taxon>
    </lineage>
</organism>
<dbReference type="EMBL" id="AC151524">
    <property type="protein sequence ID" value="ABN07923.1"/>
    <property type="molecule type" value="Genomic_DNA"/>
</dbReference>
<reference evidence="1" key="2">
    <citation type="submission" date="2007-03" db="EMBL/GenBank/DDBJ databases">
        <authorList>
            <consortium name="The International Medicago Genome Annotation Group"/>
        </authorList>
    </citation>
    <scope>NUCLEOTIDE SEQUENCE</scope>
</reference>
<evidence type="ECO:0000313" key="1">
    <source>
        <dbReference type="EMBL" id="ABN07923.1"/>
    </source>
</evidence>